<comment type="pathway">
    <text evidence="2">Amino-acid biosynthesis; L-threonine biosynthesis; L-threonine from L-aspartate: step 3/5.</text>
</comment>
<dbReference type="InterPro" id="IPR011147">
    <property type="entry name" value="Bifunc_Aspkin/hSer_DH"/>
</dbReference>
<evidence type="ECO:0000256" key="3">
    <source>
        <dbReference type="ARBA" id="ARBA00005062"/>
    </source>
</evidence>
<evidence type="ECO:0000256" key="10">
    <source>
        <dbReference type="ARBA" id="ARBA00048841"/>
    </source>
</evidence>
<dbReference type="SUPFAM" id="SSF55347">
    <property type="entry name" value="Glyceraldehyde-3-phosphate dehydrogenase-like, C-terminal domain"/>
    <property type="match status" value="1"/>
</dbReference>
<evidence type="ECO:0000256" key="5">
    <source>
        <dbReference type="ARBA" id="ARBA00022605"/>
    </source>
</evidence>
<dbReference type="Proteomes" id="UP000461948">
    <property type="component" value="Unassembled WGS sequence"/>
</dbReference>
<comment type="catalytic activity">
    <reaction evidence="10">
        <text>L-homoserine + NADP(+) = L-aspartate 4-semialdehyde + NADPH + H(+)</text>
        <dbReference type="Rhea" id="RHEA:15761"/>
        <dbReference type="ChEBI" id="CHEBI:15378"/>
        <dbReference type="ChEBI" id="CHEBI:57476"/>
        <dbReference type="ChEBI" id="CHEBI:57783"/>
        <dbReference type="ChEBI" id="CHEBI:58349"/>
        <dbReference type="ChEBI" id="CHEBI:537519"/>
        <dbReference type="EC" id="1.1.1.3"/>
    </reaction>
    <physiologicalReaction direction="right-to-left" evidence="10">
        <dbReference type="Rhea" id="RHEA:15763"/>
    </physiologicalReaction>
</comment>
<keyword evidence="6" id="KW-0791">Threonine biosynthesis</keyword>
<gene>
    <name evidence="13" type="primary">metL</name>
    <name evidence="13" type="synonym">metM</name>
    <name evidence="13" type="ORF">GKC49_26285</name>
</gene>
<dbReference type="Pfam" id="PF00742">
    <property type="entry name" value="Homoserine_dh"/>
    <property type="match status" value="1"/>
</dbReference>
<proteinExistence type="predicted"/>
<keyword evidence="13" id="KW-0808">Transferase</keyword>
<comment type="catalytic activity">
    <reaction evidence="11">
        <text>L-homoserine + NAD(+) = L-aspartate 4-semialdehyde + NADH + H(+)</text>
        <dbReference type="Rhea" id="RHEA:15757"/>
        <dbReference type="ChEBI" id="CHEBI:15378"/>
        <dbReference type="ChEBI" id="CHEBI:57476"/>
        <dbReference type="ChEBI" id="CHEBI:57540"/>
        <dbReference type="ChEBI" id="CHEBI:57945"/>
        <dbReference type="ChEBI" id="CHEBI:537519"/>
        <dbReference type="EC" id="1.1.1.3"/>
    </reaction>
    <physiologicalReaction direction="right-to-left" evidence="11">
        <dbReference type="Rhea" id="RHEA:15759"/>
    </physiologicalReaction>
</comment>
<dbReference type="PANTHER" id="PTHR43070">
    <property type="match status" value="1"/>
</dbReference>
<comment type="pathway">
    <text evidence="3">Amino-acid biosynthesis; L-methionine biosynthesis via de novo pathway; L-homoserine from L-aspartate: step 3/3.</text>
</comment>
<protein>
    <recommendedName>
        <fullName evidence="4">homoserine dehydrogenase</fullName>
        <ecNumber evidence="4">1.1.1.3</ecNumber>
    </recommendedName>
</protein>
<keyword evidence="13" id="KW-0418">Kinase</keyword>
<dbReference type="EC" id="1.1.1.3" evidence="4"/>
<organism evidence="13 14">
    <name type="scientific">Enterobacter agglomerans</name>
    <name type="common">Erwinia herbicola</name>
    <name type="synonym">Pantoea agglomerans</name>
    <dbReference type="NCBI Taxonomy" id="549"/>
    <lineage>
        <taxon>Bacteria</taxon>
        <taxon>Pseudomonadati</taxon>
        <taxon>Pseudomonadota</taxon>
        <taxon>Gammaproteobacteria</taxon>
        <taxon>Enterobacterales</taxon>
        <taxon>Erwiniaceae</taxon>
        <taxon>Pantoea</taxon>
        <taxon>Pantoea agglomerans group</taxon>
    </lineage>
</organism>
<evidence type="ECO:0000256" key="4">
    <source>
        <dbReference type="ARBA" id="ARBA00013213"/>
    </source>
</evidence>
<feature type="non-terminal residue" evidence="13">
    <location>
        <position position="1"/>
    </location>
</feature>
<evidence type="ECO:0000256" key="8">
    <source>
        <dbReference type="ARBA" id="ARBA00023002"/>
    </source>
</evidence>
<dbReference type="AlphaFoldDB" id="A0A7X2SY90"/>
<feature type="domain" description="Homoserine dehydrogenase catalytic" evidence="12">
    <location>
        <begin position="1"/>
        <end position="146"/>
    </location>
</feature>
<dbReference type="GO" id="GO:0009088">
    <property type="term" value="P:threonine biosynthetic process"/>
    <property type="evidence" value="ECO:0007669"/>
    <property type="project" value="UniProtKB-KW"/>
</dbReference>
<keyword evidence="8 13" id="KW-0560">Oxidoreductase</keyword>
<dbReference type="PANTHER" id="PTHR43070:SF5">
    <property type="entry name" value="HOMOSERINE DEHYDROGENASE"/>
    <property type="match status" value="1"/>
</dbReference>
<dbReference type="EMBL" id="WKLC01001840">
    <property type="protein sequence ID" value="MSE18468.1"/>
    <property type="molecule type" value="Genomic_DNA"/>
</dbReference>
<dbReference type="GO" id="GO:0009090">
    <property type="term" value="P:homoserine biosynthetic process"/>
    <property type="evidence" value="ECO:0007669"/>
    <property type="project" value="UniProtKB-ARBA"/>
</dbReference>
<accession>A0A7X2SY90</accession>
<evidence type="ECO:0000313" key="13">
    <source>
        <dbReference type="EMBL" id="MSE18468.1"/>
    </source>
</evidence>
<evidence type="ECO:0000256" key="2">
    <source>
        <dbReference type="ARBA" id="ARBA00005056"/>
    </source>
</evidence>
<evidence type="ECO:0000256" key="1">
    <source>
        <dbReference type="ARBA" id="ARBA00001920"/>
    </source>
</evidence>
<keyword evidence="5" id="KW-0028">Amino-acid biosynthesis</keyword>
<dbReference type="GO" id="GO:0016301">
    <property type="term" value="F:kinase activity"/>
    <property type="evidence" value="ECO:0007669"/>
    <property type="project" value="UniProtKB-KW"/>
</dbReference>
<evidence type="ECO:0000259" key="12">
    <source>
        <dbReference type="Pfam" id="PF00742"/>
    </source>
</evidence>
<dbReference type="GO" id="GO:0009089">
    <property type="term" value="P:lysine biosynthetic process via diaminopimelate"/>
    <property type="evidence" value="ECO:0007669"/>
    <property type="project" value="UniProtKB-ARBA"/>
</dbReference>
<evidence type="ECO:0000256" key="6">
    <source>
        <dbReference type="ARBA" id="ARBA00022697"/>
    </source>
</evidence>
<evidence type="ECO:0000256" key="7">
    <source>
        <dbReference type="ARBA" id="ARBA00022857"/>
    </source>
</evidence>
<dbReference type="GO" id="GO:0004412">
    <property type="term" value="F:homoserine dehydrogenase activity"/>
    <property type="evidence" value="ECO:0007669"/>
    <property type="project" value="UniProtKB-EC"/>
</dbReference>
<reference evidence="13 14" key="1">
    <citation type="submission" date="2019-11" db="EMBL/GenBank/DDBJ databases">
        <title>Draft Genome Sequence of Plant Growth-Promoting Rhizosphere-Associated Bacteria.</title>
        <authorList>
            <person name="Vasilyev I.Y."/>
            <person name="Radchenko V."/>
            <person name="Ilnitskaya E.V."/>
        </authorList>
    </citation>
    <scope>NUCLEOTIDE SEQUENCE [LARGE SCALE GENOMIC DNA]</scope>
    <source>
        <strain evidence="13 14">VRA_MhP_f</strain>
    </source>
</reference>
<dbReference type="Gene3D" id="3.30.360.10">
    <property type="entry name" value="Dihydrodipicolinate Reductase, domain 2"/>
    <property type="match status" value="1"/>
</dbReference>
<evidence type="ECO:0000313" key="14">
    <source>
        <dbReference type="Proteomes" id="UP000461948"/>
    </source>
</evidence>
<keyword evidence="9" id="KW-0486">Methionine biosynthesis</keyword>
<comment type="cofactor">
    <cofactor evidence="1">
        <name>a metal cation</name>
        <dbReference type="ChEBI" id="CHEBI:25213"/>
    </cofactor>
</comment>
<dbReference type="InterPro" id="IPR001342">
    <property type="entry name" value="HDH_cat"/>
</dbReference>
<name>A0A7X2SY90_ENTAG</name>
<dbReference type="GO" id="GO:0009086">
    <property type="term" value="P:methionine biosynthetic process"/>
    <property type="evidence" value="ECO:0007669"/>
    <property type="project" value="UniProtKB-KW"/>
</dbReference>
<sequence>GLTEPDPRADLSGQDVMRKLVILAREAGYNIEPDQVRVESLVPSNCQQGSVDHFFENGEELNEQMLQRLEAAQEMDLVLRYVARFDANGKARVGVEAVRPEHPLASLLPCDNVFAIESRWYRDNPLVIRGPGAGRDVTAGAIQSDINRLAQLL</sequence>
<keyword evidence="7" id="KW-0521">NADP</keyword>
<comment type="caution">
    <text evidence="13">The sequence shown here is derived from an EMBL/GenBank/DDBJ whole genome shotgun (WGS) entry which is preliminary data.</text>
</comment>
<evidence type="ECO:0000256" key="11">
    <source>
        <dbReference type="ARBA" id="ARBA00049031"/>
    </source>
</evidence>
<evidence type="ECO:0000256" key="9">
    <source>
        <dbReference type="ARBA" id="ARBA00023167"/>
    </source>
</evidence>
<dbReference type="FunFam" id="3.30.360.10:FF:000006">
    <property type="entry name" value="Bifunctional aspartokinase/homoserine dehydrogenase"/>
    <property type="match status" value="1"/>
</dbReference>